<dbReference type="AlphaFoldDB" id="A0A3Q9FVP7"/>
<accession>A0A3Q9FVP7</accession>
<organism evidence="3 4">
    <name type="scientific">Streptomyces luteoverticillatus</name>
    <name type="common">Streptoverticillium luteoverticillatus</name>
    <dbReference type="NCBI Taxonomy" id="66425"/>
    <lineage>
        <taxon>Bacteria</taxon>
        <taxon>Bacillati</taxon>
        <taxon>Actinomycetota</taxon>
        <taxon>Actinomycetes</taxon>
        <taxon>Kitasatosporales</taxon>
        <taxon>Streptomycetaceae</taxon>
        <taxon>Streptomyces</taxon>
    </lineage>
</organism>
<keyword evidence="2" id="KW-0812">Transmembrane</keyword>
<dbReference type="OrthoDB" id="3078176at2"/>
<keyword evidence="2" id="KW-0472">Membrane</keyword>
<evidence type="ECO:0000256" key="2">
    <source>
        <dbReference type="SAM" id="Phobius"/>
    </source>
</evidence>
<feature type="transmembrane region" description="Helical" evidence="2">
    <location>
        <begin position="170"/>
        <end position="188"/>
    </location>
</feature>
<evidence type="ECO:0000256" key="1">
    <source>
        <dbReference type="SAM" id="MobiDB-lite"/>
    </source>
</evidence>
<keyword evidence="4" id="KW-1185">Reference proteome</keyword>
<dbReference type="Proteomes" id="UP000267900">
    <property type="component" value="Chromosome"/>
</dbReference>
<feature type="compositionally biased region" description="Low complexity" evidence="1">
    <location>
        <begin position="274"/>
        <end position="291"/>
    </location>
</feature>
<name>A0A3Q9FVP7_STRLT</name>
<gene>
    <name evidence="3" type="ORF">EKH77_19530</name>
</gene>
<evidence type="ECO:0000313" key="3">
    <source>
        <dbReference type="EMBL" id="AZQ73108.1"/>
    </source>
</evidence>
<evidence type="ECO:0000313" key="4">
    <source>
        <dbReference type="Proteomes" id="UP000267900"/>
    </source>
</evidence>
<feature type="transmembrane region" description="Helical" evidence="2">
    <location>
        <begin position="98"/>
        <end position="126"/>
    </location>
</feature>
<dbReference type="RefSeq" id="WP_126915624.1">
    <property type="nucleotide sequence ID" value="NZ_CP034587.1"/>
</dbReference>
<protein>
    <submittedName>
        <fullName evidence="3">Uncharacterized protein</fullName>
    </submittedName>
</protein>
<feature type="region of interest" description="Disordered" evidence="1">
    <location>
        <begin position="268"/>
        <end position="302"/>
    </location>
</feature>
<keyword evidence="2" id="KW-1133">Transmembrane helix</keyword>
<feature type="transmembrane region" description="Helical" evidence="2">
    <location>
        <begin position="66"/>
        <end position="86"/>
    </location>
</feature>
<dbReference type="EMBL" id="CP034587">
    <property type="protein sequence ID" value="AZQ73108.1"/>
    <property type="molecule type" value="Genomic_DNA"/>
</dbReference>
<reference evidence="3 4" key="1">
    <citation type="submission" date="2018-12" db="EMBL/GenBank/DDBJ databases">
        <title>The whole draft genome of Streptomyce luteoverticillatus CGMCC 15060.</title>
        <authorList>
            <person name="Feng Z."/>
            <person name="Chen G."/>
            <person name="Zhang J."/>
            <person name="Zhu H."/>
            <person name="Yu X."/>
            <person name="Zhang W."/>
            <person name="Zhang X."/>
        </authorList>
    </citation>
    <scope>NUCLEOTIDE SEQUENCE [LARGE SCALE GENOMIC DNA]</scope>
    <source>
        <strain evidence="3 4">CGMCC 15060</strain>
    </source>
</reference>
<sequence>MSHSVQGSPSEATRLLCAGTYLDIEFRRRVIEELVEHEERPIAPSLGVDVVPVLTHALRARGQDTLTALLLLALWVGFIAADAASVPEGAESLPFVGLWSFLYAAVCLLHWGAHAAAGRGSAAYVVDRRTLREALQGSGAQRALRALLPGLPLITLAYWLFALWALAQGAGNWAGIIFPLLLVLPVWMHRARVAAVMRDELSRKNFAKAFAEGDRPLPDSAYHRRIARSIDREQYAGLTIYDPSRPFIGMGVPYEPWSFALELKRDKKSPSASNGTANGTANGTTNGATNGTTGGTGGAAGAPFTGRTVVELIRPRLEALRQAAAATSRDRLKDLEIDEFVYLPVGPQRSVVSYDERTVRMHLAEAVNEGGEARRYFLRVRVGAWDEQIVVSVLVRVHTQGGMLVLEVVPHVLTPIRAEFRAVDVIAGRGEEDMLRDGLRALLTAPAAGFAAAVSTVRSGVSGFRTWLADPRRSAPDGPAHSVRELAAAKEISLFQEMDVSRYVKTVQDRIASGVREALRSQGYETDRFEQQIVQLSEGAIYIGQMSGGAVAQGAGAEAKHLTGSGGR</sequence>
<proteinExistence type="predicted"/>
<feature type="transmembrane region" description="Helical" evidence="2">
    <location>
        <begin position="146"/>
        <end position="164"/>
    </location>
</feature>